<organism evidence="2 3">
    <name type="scientific">Pseudomonas nitroreducens</name>
    <dbReference type="NCBI Taxonomy" id="46680"/>
    <lineage>
        <taxon>Bacteria</taxon>
        <taxon>Pseudomonadati</taxon>
        <taxon>Pseudomonadota</taxon>
        <taxon>Gammaproteobacteria</taxon>
        <taxon>Pseudomonadales</taxon>
        <taxon>Pseudomonadaceae</taxon>
        <taxon>Pseudomonas</taxon>
    </lineage>
</organism>
<dbReference type="Proteomes" id="UP000198145">
    <property type="component" value="Unassembled WGS sequence"/>
</dbReference>
<protein>
    <recommendedName>
        <fullName evidence="4">Glutamine synthetase</fullName>
    </recommendedName>
</protein>
<comment type="caution">
    <text evidence="2">The sequence shown here is derived from an EMBL/GenBank/DDBJ whole genome shotgun (WGS) entry which is preliminary data.</text>
</comment>
<sequence>MLRRALLLCLFAPLAHASGAAPLPFPGEEPARCAWSASVLACMDDSGNLYSVATQGHDTYLRGFEASSGRRWAQTGTRYGSLTFFSGVTSDGQVWVGTSRGIGWTNISRFSSSSGDSARLTCGRVSGCKQQPR</sequence>
<dbReference type="AlphaFoldDB" id="A0A246FFT4"/>
<feature type="signal peptide" evidence="1">
    <location>
        <begin position="1"/>
        <end position="17"/>
    </location>
</feature>
<proteinExistence type="predicted"/>
<dbReference type="RefSeq" id="WP_088415789.1">
    <property type="nucleotide sequence ID" value="NZ_NJBA01000001.1"/>
</dbReference>
<evidence type="ECO:0008006" key="4">
    <source>
        <dbReference type="Google" id="ProtNLM"/>
    </source>
</evidence>
<accession>A0A246FFT4</accession>
<dbReference type="EMBL" id="NJBA01000001">
    <property type="protein sequence ID" value="OWP52290.1"/>
    <property type="molecule type" value="Genomic_DNA"/>
</dbReference>
<dbReference type="eggNOG" id="ENOG5032HKA">
    <property type="taxonomic scope" value="Bacteria"/>
</dbReference>
<reference evidence="2 3" key="1">
    <citation type="submission" date="2017-06" db="EMBL/GenBank/DDBJ databases">
        <title>Draft genome of Pseudomonas nitroreducens DF05.</title>
        <authorList>
            <person name="Iyer R."/>
        </authorList>
    </citation>
    <scope>NUCLEOTIDE SEQUENCE [LARGE SCALE GENOMIC DNA]</scope>
    <source>
        <strain evidence="2 3">DF05</strain>
    </source>
</reference>
<name>A0A246FFT4_PSENT</name>
<keyword evidence="1" id="KW-0732">Signal</keyword>
<evidence type="ECO:0000313" key="3">
    <source>
        <dbReference type="Proteomes" id="UP000198145"/>
    </source>
</evidence>
<dbReference type="STRING" id="46680.GCA_000807755_06098"/>
<feature type="chain" id="PRO_5012919039" description="Glutamine synthetase" evidence="1">
    <location>
        <begin position="18"/>
        <end position="133"/>
    </location>
</feature>
<evidence type="ECO:0000256" key="1">
    <source>
        <dbReference type="SAM" id="SignalP"/>
    </source>
</evidence>
<evidence type="ECO:0000313" key="2">
    <source>
        <dbReference type="EMBL" id="OWP52290.1"/>
    </source>
</evidence>
<gene>
    <name evidence="2" type="ORF">CEG18_00200</name>
</gene>